<keyword evidence="2" id="KW-0472">Membrane</keyword>
<dbReference type="Proteomes" id="UP001140560">
    <property type="component" value="Unassembled WGS sequence"/>
</dbReference>
<feature type="transmembrane region" description="Helical" evidence="2">
    <location>
        <begin position="100"/>
        <end position="121"/>
    </location>
</feature>
<comment type="caution">
    <text evidence="3">The sequence shown here is derived from an EMBL/GenBank/DDBJ whole genome shotgun (WGS) entry which is preliminary data.</text>
</comment>
<feature type="region of interest" description="Disordered" evidence="1">
    <location>
        <begin position="1"/>
        <end position="45"/>
    </location>
</feature>
<keyword evidence="4" id="KW-1185">Reference proteome</keyword>
<evidence type="ECO:0000256" key="2">
    <source>
        <dbReference type="SAM" id="Phobius"/>
    </source>
</evidence>
<evidence type="ECO:0000313" key="3">
    <source>
        <dbReference type="EMBL" id="KAJ4376079.1"/>
    </source>
</evidence>
<feature type="region of interest" description="Disordered" evidence="1">
    <location>
        <begin position="382"/>
        <end position="411"/>
    </location>
</feature>
<reference evidence="3" key="1">
    <citation type="submission" date="2022-10" db="EMBL/GenBank/DDBJ databases">
        <title>Tapping the CABI collections for fungal endophytes: first genome assemblies for Collariella, Neodidymelliopsis, Ascochyta clinopodiicola, Didymella pomorum, Didymosphaeria variabile, Neocosmospora piperis and Neocucurbitaria cava.</title>
        <authorList>
            <person name="Hill R."/>
        </authorList>
    </citation>
    <scope>NUCLEOTIDE SEQUENCE</scope>
    <source>
        <strain evidence="3">IMI 356814</strain>
    </source>
</reference>
<accession>A0A9W8YH01</accession>
<feature type="compositionally biased region" description="Low complexity" evidence="1">
    <location>
        <begin position="1"/>
        <end position="15"/>
    </location>
</feature>
<keyword evidence="2" id="KW-1133">Transmembrane helix</keyword>
<feature type="compositionally biased region" description="Polar residues" evidence="1">
    <location>
        <begin position="28"/>
        <end position="45"/>
    </location>
</feature>
<dbReference type="AlphaFoldDB" id="A0A9W8YH01"/>
<gene>
    <name evidence="3" type="ORF">N0V83_001360</name>
</gene>
<evidence type="ECO:0000313" key="4">
    <source>
        <dbReference type="Proteomes" id="UP001140560"/>
    </source>
</evidence>
<dbReference type="OrthoDB" id="5279542at2759"/>
<feature type="transmembrane region" description="Helical" evidence="2">
    <location>
        <begin position="141"/>
        <end position="161"/>
    </location>
</feature>
<organism evidence="3 4">
    <name type="scientific">Neocucurbitaria cava</name>
    <dbReference type="NCBI Taxonomy" id="798079"/>
    <lineage>
        <taxon>Eukaryota</taxon>
        <taxon>Fungi</taxon>
        <taxon>Dikarya</taxon>
        <taxon>Ascomycota</taxon>
        <taxon>Pezizomycotina</taxon>
        <taxon>Dothideomycetes</taxon>
        <taxon>Pleosporomycetidae</taxon>
        <taxon>Pleosporales</taxon>
        <taxon>Pleosporineae</taxon>
        <taxon>Cucurbitariaceae</taxon>
        <taxon>Neocucurbitaria</taxon>
    </lineage>
</organism>
<evidence type="ECO:0000256" key="1">
    <source>
        <dbReference type="SAM" id="MobiDB-lite"/>
    </source>
</evidence>
<sequence>MSAPPQSAPAPQQAPHTMGAPPHAPTAEASTSSPRVGFANTPTQDAINPVHAAGAQSTAPPATANSTATANTHNHTTEYEEPLSFNDKLNAGDRYWKFKVALKTILIITGLIGIGCIGWTISHGTGLGYEFGFDFWSLWPTLITFSVSILWCLVCILVFILRKRPVHPGVRVSLDLLLWLGFIVTALFATAALTELLSWGDNGDLGYGYSSRGEYELADNGTWVWEQDNSYVSSPRSCNGSSSDSYYYEYGYQFSNCSEQDAFINKLWQEKPQRANIELTAVVCQFIGLLLHFALFVWACVDTHHYNRSKVSSDAEKLAANIVQTMINNGTVVPPPGQAYMRPGMGQGAYYQLPPQQQQQQQQQAYPMTNMYPQQRMLGQNGQMAQGQYRAAGAPGAAGPSNEKSQGPRYA</sequence>
<dbReference type="EMBL" id="JAPEUY010000002">
    <property type="protein sequence ID" value="KAJ4376079.1"/>
    <property type="molecule type" value="Genomic_DNA"/>
</dbReference>
<feature type="compositionally biased region" description="Low complexity" evidence="1">
    <location>
        <begin position="391"/>
        <end position="400"/>
    </location>
</feature>
<name>A0A9W8YH01_9PLEO</name>
<keyword evidence="2" id="KW-0812">Transmembrane</keyword>
<feature type="transmembrane region" description="Helical" evidence="2">
    <location>
        <begin position="279"/>
        <end position="301"/>
    </location>
</feature>
<protein>
    <submittedName>
        <fullName evidence="3">Uncharacterized protein</fullName>
    </submittedName>
</protein>
<proteinExistence type="predicted"/>
<feature type="transmembrane region" description="Helical" evidence="2">
    <location>
        <begin position="173"/>
        <end position="193"/>
    </location>
</feature>